<protein>
    <submittedName>
        <fullName evidence="4">8-oxo-dGTP pyrophosphatase MutT (NUDIX family)</fullName>
    </submittedName>
</protein>
<proteinExistence type="predicted"/>
<comment type="cofactor">
    <cofactor evidence="1">
        <name>Mg(2+)</name>
        <dbReference type="ChEBI" id="CHEBI:18420"/>
    </cofactor>
</comment>
<evidence type="ECO:0000313" key="5">
    <source>
        <dbReference type="Proteomes" id="UP000552045"/>
    </source>
</evidence>
<dbReference type="CDD" id="cd04683">
    <property type="entry name" value="NUDIX_Hydrolase"/>
    <property type="match status" value="1"/>
</dbReference>
<dbReference type="SUPFAM" id="SSF55811">
    <property type="entry name" value="Nudix"/>
    <property type="match status" value="1"/>
</dbReference>
<dbReference type="PROSITE" id="PS00893">
    <property type="entry name" value="NUDIX_BOX"/>
    <property type="match status" value="1"/>
</dbReference>
<dbReference type="PROSITE" id="PS51462">
    <property type="entry name" value="NUDIX"/>
    <property type="match status" value="1"/>
</dbReference>
<comment type="caution">
    <text evidence="4">The sequence shown here is derived from an EMBL/GenBank/DDBJ whole genome shotgun (WGS) entry which is preliminary data.</text>
</comment>
<dbReference type="PANTHER" id="PTHR43046:SF16">
    <property type="entry name" value="ADP-RIBOSE PYROPHOSPHATASE YJHB-RELATED"/>
    <property type="match status" value="1"/>
</dbReference>
<keyword evidence="2" id="KW-0378">Hydrolase</keyword>
<dbReference type="Pfam" id="PF00293">
    <property type="entry name" value="NUDIX"/>
    <property type="match status" value="1"/>
</dbReference>
<reference evidence="4 5" key="1">
    <citation type="submission" date="2020-07" db="EMBL/GenBank/DDBJ databases">
        <title>Sequencing the genomes of 1000 actinobacteria strains.</title>
        <authorList>
            <person name="Klenk H.-P."/>
        </authorList>
    </citation>
    <scope>NUCLEOTIDE SEQUENCE [LARGE SCALE GENOMIC DNA]</scope>
    <source>
        <strain evidence="4 5">DSM 22185</strain>
    </source>
</reference>
<keyword evidence="5" id="KW-1185">Reference proteome</keyword>
<organism evidence="4 5">
    <name type="scientific">Microbacterium pseudoresistens</name>
    <dbReference type="NCBI Taxonomy" id="640634"/>
    <lineage>
        <taxon>Bacteria</taxon>
        <taxon>Bacillati</taxon>
        <taxon>Actinomycetota</taxon>
        <taxon>Actinomycetes</taxon>
        <taxon>Micrococcales</taxon>
        <taxon>Microbacteriaceae</taxon>
        <taxon>Microbacterium</taxon>
    </lineage>
</organism>
<dbReference type="Proteomes" id="UP000552045">
    <property type="component" value="Unassembled WGS sequence"/>
</dbReference>
<dbReference type="Gene3D" id="3.90.79.10">
    <property type="entry name" value="Nucleoside Triphosphate Pyrophosphohydrolase"/>
    <property type="match status" value="1"/>
</dbReference>
<dbReference type="InterPro" id="IPR015797">
    <property type="entry name" value="NUDIX_hydrolase-like_dom_sf"/>
</dbReference>
<evidence type="ECO:0000256" key="2">
    <source>
        <dbReference type="ARBA" id="ARBA00022801"/>
    </source>
</evidence>
<dbReference type="InterPro" id="IPR020084">
    <property type="entry name" value="NUDIX_hydrolase_CS"/>
</dbReference>
<gene>
    <name evidence="4" type="ORF">BKA02_001099</name>
</gene>
<feature type="domain" description="Nudix hydrolase" evidence="3">
    <location>
        <begin position="10"/>
        <end position="144"/>
    </location>
</feature>
<dbReference type="AlphaFoldDB" id="A0A7Y9EU70"/>
<accession>A0A7Y9EU70</accession>
<name>A0A7Y9EU70_9MICO</name>
<dbReference type="GO" id="GO:0016787">
    <property type="term" value="F:hydrolase activity"/>
    <property type="evidence" value="ECO:0007669"/>
    <property type="project" value="UniProtKB-KW"/>
</dbReference>
<dbReference type="PANTHER" id="PTHR43046">
    <property type="entry name" value="GDP-MANNOSE MANNOSYL HYDROLASE"/>
    <property type="match status" value="1"/>
</dbReference>
<evidence type="ECO:0000259" key="3">
    <source>
        <dbReference type="PROSITE" id="PS51462"/>
    </source>
</evidence>
<evidence type="ECO:0000256" key="1">
    <source>
        <dbReference type="ARBA" id="ARBA00001946"/>
    </source>
</evidence>
<evidence type="ECO:0000313" key="4">
    <source>
        <dbReference type="EMBL" id="NYD54044.1"/>
    </source>
</evidence>
<dbReference type="EMBL" id="JACCBH010000001">
    <property type="protein sequence ID" value="NYD54044.1"/>
    <property type="molecule type" value="Genomic_DNA"/>
</dbReference>
<dbReference type="RefSeq" id="WP_179432053.1">
    <property type="nucleotide sequence ID" value="NZ_BAABLC010000001.1"/>
</dbReference>
<dbReference type="InterPro" id="IPR000086">
    <property type="entry name" value="NUDIX_hydrolase_dom"/>
</dbReference>
<sequence>MTAASTGRFAVIPAVYVYLRRGDDVLLQLRAGTGYMDGMWAAGAAGHIEPGETARAAALREAGEELGVAVDAGALTPLTVMQRTDGTTAAIEQRADWFFTASEWTGTPSIREPGKCAGLTWFALDALPAAMPAYERQVLNGLAAGSLPLFSDFGFTADAGIHPADASALEKGTAR</sequence>